<proteinExistence type="inferred from homology"/>
<evidence type="ECO:0000256" key="4">
    <source>
        <dbReference type="ARBA" id="ARBA00022692"/>
    </source>
</evidence>
<dbReference type="EMBL" id="JAQFWP010000033">
    <property type="protein sequence ID" value="MDA2806344.1"/>
    <property type="molecule type" value="Genomic_DNA"/>
</dbReference>
<evidence type="ECO:0000256" key="6">
    <source>
        <dbReference type="ARBA" id="ARBA00023136"/>
    </source>
</evidence>
<organism evidence="9 10">
    <name type="scientific">Nocardiopsis suaedae</name>
    <dbReference type="NCBI Taxonomy" id="3018444"/>
    <lineage>
        <taxon>Bacteria</taxon>
        <taxon>Bacillati</taxon>
        <taxon>Actinomycetota</taxon>
        <taxon>Actinomycetes</taxon>
        <taxon>Streptosporangiales</taxon>
        <taxon>Nocardiopsidaceae</taxon>
        <taxon>Nocardiopsis</taxon>
    </lineage>
</organism>
<name>A0ABT4TPZ5_9ACTN</name>
<gene>
    <name evidence="9" type="ORF">O4U47_17665</name>
</gene>
<evidence type="ECO:0000256" key="7">
    <source>
        <dbReference type="RuleBase" id="RU363032"/>
    </source>
</evidence>
<comment type="caution">
    <text evidence="9">The sequence shown here is derived from an EMBL/GenBank/DDBJ whole genome shotgun (WGS) entry which is preliminary data.</text>
</comment>
<keyword evidence="6 7" id="KW-0472">Membrane</keyword>
<sequence length="317" mass="33580">MLRLILYRLFYGLLTLFVVSLVVFAATQALPSDPAQAILGREAADPARLAALREQLNLDQPLALQYWSWLSGVAVLDFGTSLSGGMPVSELLGPRVQASLTLMLVTAVIAAPIAMAIGAFAALRRDRRFDHTSSMATLVLAAVPEFAVGIAGILLLSTGGLKLLPAVYAGSSTEVLANPDQLVLPVLTLAIAVSPPIIRMMRASMIEVLESEYVQQARLKGLPERTVIWRHAAPNAIGPVAQVIALQLGWLAGGVVAIEFLFNFPGIGKALMDAIEARNLPVIQAVALLIAAVYVLVNLIADVVGLAANPKVRVSSR</sequence>
<evidence type="ECO:0000313" key="10">
    <source>
        <dbReference type="Proteomes" id="UP001165685"/>
    </source>
</evidence>
<evidence type="ECO:0000256" key="1">
    <source>
        <dbReference type="ARBA" id="ARBA00004651"/>
    </source>
</evidence>
<evidence type="ECO:0000256" key="3">
    <source>
        <dbReference type="ARBA" id="ARBA00022475"/>
    </source>
</evidence>
<protein>
    <submittedName>
        <fullName evidence="9">ABC transporter permease</fullName>
    </submittedName>
</protein>
<dbReference type="PROSITE" id="PS50928">
    <property type="entry name" value="ABC_TM1"/>
    <property type="match status" value="1"/>
</dbReference>
<keyword evidence="4 7" id="KW-0812">Transmembrane</keyword>
<feature type="transmembrane region" description="Helical" evidence="7">
    <location>
        <begin position="282"/>
        <end position="308"/>
    </location>
</feature>
<evidence type="ECO:0000256" key="5">
    <source>
        <dbReference type="ARBA" id="ARBA00022989"/>
    </source>
</evidence>
<dbReference type="Pfam" id="PF19300">
    <property type="entry name" value="BPD_transp_1_N"/>
    <property type="match status" value="1"/>
</dbReference>
<reference evidence="9" key="1">
    <citation type="submission" date="2023-01" db="EMBL/GenBank/DDBJ databases">
        <title>Draft genome sequence of Nocardiopsis sp. LSu2-4 isolated from halophytes.</title>
        <authorList>
            <person name="Duangmal K."/>
            <person name="Chantavorakit T."/>
        </authorList>
    </citation>
    <scope>NUCLEOTIDE SEQUENCE</scope>
    <source>
        <strain evidence="9">LSu2-4</strain>
    </source>
</reference>
<keyword evidence="2 7" id="KW-0813">Transport</keyword>
<evidence type="ECO:0000256" key="2">
    <source>
        <dbReference type="ARBA" id="ARBA00022448"/>
    </source>
</evidence>
<dbReference type="Gene3D" id="1.10.3720.10">
    <property type="entry name" value="MetI-like"/>
    <property type="match status" value="1"/>
</dbReference>
<accession>A0ABT4TPZ5</accession>
<feature type="transmembrane region" description="Helical" evidence="7">
    <location>
        <begin position="100"/>
        <end position="123"/>
    </location>
</feature>
<dbReference type="RefSeq" id="WP_270678987.1">
    <property type="nucleotide sequence ID" value="NZ_JAQFWP010000033.1"/>
</dbReference>
<feature type="transmembrane region" description="Helical" evidence="7">
    <location>
        <begin position="135"/>
        <end position="161"/>
    </location>
</feature>
<keyword evidence="5 7" id="KW-1133">Transmembrane helix</keyword>
<dbReference type="SUPFAM" id="SSF161098">
    <property type="entry name" value="MetI-like"/>
    <property type="match status" value="1"/>
</dbReference>
<comment type="subcellular location">
    <subcellularLocation>
        <location evidence="1 7">Cell membrane</location>
        <topology evidence="1 7">Multi-pass membrane protein</topology>
    </subcellularLocation>
</comment>
<dbReference type="CDD" id="cd06261">
    <property type="entry name" value="TM_PBP2"/>
    <property type="match status" value="1"/>
</dbReference>
<dbReference type="Pfam" id="PF00528">
    <property type="entry name" value="BPD_transp_1"/>
    <property type="match status" value="1"/>
</dbReference>
<dbReference type="InterPro" id="IPR045621">
    <property type="entry name" value="BPD_transp_1_N"/>
</dbReference>
<keyword evidence="10" id="KW-1185">Reference proteome</keyword>
<dbReference type="PANTHER" id="PTHR43163">
    <property type="entry name" value="DIPEPTIDE TRANSPORT SYSTEM PERMEASE PROTEIN DPPB-RELATED"/>
    <property type="match status" value="1"/>
</dbReference>
<dbReference type="InterPro" id="IPR000515">
    <property type="entry name" value="MetI-like"/>
</dbReference>
<comment type="similarity">
    <text evidence="7">Belongs to the binding-protein-dependent transport system permease family.</text>
</comment>
<dbReference type="InterPro" id="IPR035906">
    <property type="entry name" value="MetI-like_sf"/>
</dbReference>
<evidence type="ECO:0000259" key="8">
    <source>
        <dbReference type="PROSITE" id="PS50928"/>
    </source>
</evidence>
<keyword evidence="3" id="KW-1003">Cell membrane</keyword>
<evidence type="ECO:0000313" key="9">
    <source>
        <dbReference type="EMBL" id="MDA2806344.1"/>
    </source>
</evidence>
<feature type="domain" description="ABC transmembrane type-1" evidence="8">
    <location>
        <begin position="96"/>
        <end position="301"/>
    </location>
</feature>
<dbReference type="Proteomes" id="UP001165685">
    <property type="component" value="Unassembled WGS sequence"/>
</dbReference>
<dbReference type="PANTHER" id="PTHR43163:SF6">
    <property type="entry name" value="DIPEPTIDE TRANSPORT SYSTEM PERMEASE PROTEIN DPPB-RELATED"/>
    <property type="match status" value="1"/>
</dbReference>
<feature type="transmembrane region" description="Helical" evidence="7">
    <location>
        <begin position="240"/>
        <end position="262"/>
    </location>
</feature>